<dbReference type="InterPro" id="IPR036986">
    <property type="entry name" value="S4_RNA-bd_sf"/>
</dbReference>
<sequence length="480" mass="54052">MEFLSRLSIRRVHRITACFTPARALHESGSRNLLTVLSQRGLLQDVFPSESNNESQALFELLQSGAQTVYCGFDPTADSLHVGHLPAILSLLRFQRAGHHAIALIGGATARIGDPSGRTQDREPLSAEQLAQNTRGLRENLRRVSANEQFLCGEEARGSMTILNNNTWYEERAAVEFLTSVGRHFRMGTLLSRHSVQSRLQSPEGMSLVEFIYQMFQAYDFYYLHQHYDCRIQIGGADQLGNIMTGYDFIQRVTGQDVFGITVPLITSSAGDKLGKSAGNAVWLNREKTSPFEFYQFFFRQQDSCVERLLKLFTFLPVTEIVHIMNMHCKEPEKRGPQKRLAAEVTKLVHGKQGLESAKRCTTALYHNSVDALEAMCDQELQELFREAPFIELMLEPGTTVLDVCRKTCAIPDGARGFEMITAGGVSINHHKVRNPEEVLILGQHILKNGLSLLRIGKKNFYVVKWLQLAPETESFRSCK</sequence>
<comment type="similarity">
    <text evidence="3 13">Belongs to the class-I aminoacyl-tRNA synthetase family.</text>
</comment>
<evidence type="ECO:0000256" key="11">
    <source>
        <dbReference type="ARBA" id="ARBA00023146"/>
    </source>
</evidence>
<dbReference type="PANTHER" id="PTHR11766">
    <property type="entry name" value="TYROSYL-TRNA SYNTHETASE"/>
    <property type="match status" value="1"/>
</dbReference>
<keyword evidence="5 13" id="KW-0436">Ligase</keyword>
<dbReference type="FunFam" id="3.10.290.10:FF:000017">
    <property type="entry name" value="Tyrosine--tRNA ligase"/>
    <property type="match status" value="1"/>
</dbReference>
<evidence type="ECO:0000256" key="5">
    <source>
        <dbReference type="ARBA" id="ARBA00022598"/>
    </source>
</evidence>
<dbReference type="CTD" id="51067"/>
<dbReference type="RefSeq" id="XP_030053974.1">
    <property type="nucleotide sequence ID" value="XM_030198114.1"/>
</dbReference>
<evidence type="ECO:0000256" key="7">
    <source>
        <dbReference type="ARBA" id="ARBA00022840"/>
    </source>
</evidence>
<dbReference type="GO" id="GO:0005524">
    <property type="term" value="F:ATP binding"/>
    <property type="evidence" value="ECO:0007669"/>
    <property type="project" value="UniProtKB-KW"/>
</dbReference>
<comment type="catalytic activity">
    <reaction evidence="12 13">
        <text>tRNA(Tyr) + L-tyrosine + ATP = L-tyrosyl-tRNA(Tyr) + AMP + diphosphate + H(+)</text>
        <dbReference type="Rhea" id="RHEA:10220"/>
        <dbReference type="Rhea" id="RHEA-COMP:9706"/>
        <dbReference type="Rhea" id="RHEA-COMP:9707"/>
        <dbReference type="ChEBI" id="CHEBI:15378"/>
        <dbReference type="ChEBI" id="CHEBI:30616"/>
        <dbReference type="ChEBI" id="CHEBI:33019"/>
        <dbReference type="ChEBI" id="CHEBI:58315"/>
        <dbReference type="ChEBI" id="CHEBI:78442"/>
        <dbReference type="ChEBI" id="CHEBI:78536"/>
        <dbReference type="ChEBI" id="CHEBI:456215"/>
        <dbReference type="EC" id="6.1.1.1"/>
    </reaction>
</comment>
<dbReference type="InterPro" id="IPR002305">
    <property type="entry name" value="aa-tRNA-synth_Ic"/>
</dbReference>
<keyword evidence="14" id="KW-1185">Reference proteome</keyword>
<dbReference type="AlphaFoldDB" id="A0A6P7XN41"/>
<dbReference type="InterPro" id="IPR002307">
    <property type="entry name" value="Tyr-tRNA-ligase"/>
</dbReference>
<evidence type="ECO:0000256" key="3">
    <source>
        <dbReference type="ARBA" id="ARBA00005594"/>
    </source>
</evidence>
<organism evidence="14 15">
    <name type="scientific">Microcaecilia unicolor</name>
    <dbReference type="NCBI Taxonomy" id="1415580"/>
    <lineage>
        <taxon>Eukaryota</taxon>
        <taxon>Metazoa</taxon>
        <taxon>Chordata</taxon>
        <taxon>Craniata</taxon>
        <taxon>Vertebrata</taxon>
        <taxon>Euteleostomi</taxon>
        <taxon>Amphibia</taxon>
        <taxon>Gymnophiona</taxon>
        <taxon>Siphonopidae</taxon>
        <taxon>Microcaecilia</taxon>
    </lineage>
</organism>
<comment type="subcellular location">
    <subcellularLocation>
        <location evidence="2">Mitochondrion matrix</location>
    </subcellularLocation>
</comment>
<keyword evidence="7 13" id="KW-0067">ATP-binding</keyword>
<dbReference type="SUPFAM" id="SSF52374">
    <property type="entry name" value="Nucleotidylyl transferase"/>
    <property type="match status" value="1"/>
</dbReference>
<keyword evidence="9" id="KW-0809">Transit peptide</keyword>
<accession>A0A6P7XN41</accession>
<dbReference type="CDD" id="cd00805">
    <property type="entry name" value="TyrRS_core"/>
    <property type="match status" value="1"/>
</dbReference>
<dbReference type="GO" id="GO:0005829">
    <property type="term" value="C:cytosol"/>
    <property type="evidence" value="ECO:0007669"/>
    <property type="project" value="TreeGrafter"/>
</dbReference>
<evidence type="ECO:0000256" key="9">
    <source>
        <dbReference type="ARBA" id="ARBA00022946"/>
    </source>
</evidence>
<keyword evidence="8 13" id="KW-0648">Protein biosynthesis</keyword>
<dbReference type="Proteomes" id="UP000515156">
    <property type="component" value="Chromosome 3"/>
</dbReference>
<dbReference type="FunFam" id="1.10.240.10:FF:000001">
    <property type="entry name" value="Tyrosine--tRNA ligase"/>
    <property type="match status" value="1"/>
</dbReference>
<comment type="subunit">
    <text evidence="4">Homodimer.</text>
</comment>
<dbReference type="FunFam" id="3.40.50.620:FF:000107">
    <property type="entry name" value="Tyrosine--tRNA ligase"/>
    <property type="match status" value="1"/>
</dbReference>
<dbReference type="PRINTS" id="PR01040">
    <property type="entry name" value="TRNASYNTHTYR"/>
</dbReference>
<reference evidence="15 16" key="1">
    <citation type="submission" date="2025-04" db="UniProtKB">
        <authorList>
            <consortium name="RefSeq"/>
        </authorList>
    </citation>
    <scope>IDENTIFICATION</scope>
</reference>
<evidence type="ECO:0000256" key="12">
    <source>
        <dbReference type="ARBA" id="ARBA00048248"/>
    </source>
</evidence>
<dbReference type="InterPro" id="IPR014729">
    <property type="entry name" value="Rossmann-like_a/b/a_fold"/>
</dbReference>
<evidence type="ECO:0000313" key="14">
    <source>
        <dbReference type="Proteomes" id="UP000515156"/>
    </source>
</evidence>
<dbReference type="Gene3D" id="3.40.50.620">
    <property type="entry name" value="HUPs"/>
    <property type="match status" value="1"/>
</dbReference>
<protein>
    <recommendedName>
        <fullName evidence="13">Tyrosine--tRNA ligase</fullName>
        <ecNumber evidence="13">6.1.1.1</ecNumber>
    </recommendedName>
    <alternativeName>
        <fullName evidence="13">Tyrosyl-tRNA synthetase</fullName>
    </alternativeName>
</protein>
<dbReference type="EC" id="6.1.1.1" evidence="13"/>
<evidence type="ECO:0000256" key="13">
    <source>
        <dbReference type="RuleBase" id="RU361234"/>
    </source>
</evidence>
<dbReference type="PANTHER" id="PTHR11766:SF0">
    <property type="entry name" value="TYROSINE--TRNA LIGASE, MITOCHONDRIAL"/>
    <property type="match status" value="1"/>
</dbReference>
<dbReference type="HAMAP" id="MF_02006">
    <property type="entry name" value="Tyr_tRNA_synth_type1"/>
    <property type="match status" value="1"/>
</dbReference>
<keyword evidence="10" id="KW-0496">Mitochondrion</keyword>
<comment type="function">
    <text evidence="1">Catalyzes the attachment of tyrosine to tRNA(Tyr) in a two-step reaction: tyrosine is first activated by ATP to form Tyr-AMP and then transferred to the acceptor end of tRNA(Tyr).</text>
</comment>
<evidence type="ECO:0000256" key="8">
    <source>
        <dbReference type="ARBA" id="ARBA00022917"/>
    </source>
</evidence>
<evidence type="ECO:0000256" key="6">
    <source>
        <dbReference type="ARBA" id="ARBA00022741"/>
    </source>
</evidence>
<dbReference type="GO" id="GO:0006437">
    <property type="term" value="P:tyrosyl-tRNA aminoacylation"/>
    <property type="evidence" value="ECO:0007669"/>
    <property type="project" value="InterPro"/>
</dbReference>
<dbReference type="Pfam" id="PF00579">
    <property type="entry name" value="tRNA-synt_1b"/>
    <property type="match status" value="1"/>
</dbReference>
<dbReference type="InterPro" id="IPR024088">
    <property type="entry name" value="Tyr-tRNA-ligase_bac-type"/>
</dbReference>
<name>A0A6P7XN41_9AMPH</name>
<dbReference type="GeneID" id="115466695"/>
<dbReference type="Gene3D" id="3.10.290.10">
    <property type="entry name" value="RNA-binding S4 domain"/>
    <property type="match status" value="1"/>
</dbReference>
<evidence type="ECO:0000256" key="1">
    <source>
        <dbReference type="ARBA" id="ARBA00002025"/>
    </source>
</evidence>
<dbReference type="SUPFAM" id="SSF55174">
    <property type="entry name" value="Alpha-L RNA-binding motif"/>
    <property type="match status" value="1"/>
</dbReference>
<dbReference type="OrthoDB" id="337870at2759"/>
<gene>
    <name evidence="15 16" type="primary">YARS2</name>
</gene>
<dbReference type="GO" id="GO:0005759">
    <property type="term" value="C:mitochondrial matrix"/>
    <property type="evidence" value="ECO:0007669"/>
    <property type="project" value="UniProtKB-SubCell"/>
</dbReference>
<proteinExistence type="inferred from homology"/>
<dbReference type="NCBIfam" id="TIGR00234">
    <property type="entry name" value="tyrS"/>
    <property type="match status" value="1"/>
</dbReference>
<dbReference type="GO" id="GO:0004831">
    <property type="term" value="F:tyrosine-tRNA ligase activity"/>
    <property type="evidence" value="ECO:0007669"/>
    <property type="project" value="UniProtKB-EC"/>
</dbReference>
<dbReference type="RefSeq" id="XP_030053973.1">
    <property type="nucleotide sequence ID" value="XM_030198113.1"/>
</dbReference>
<dbReference type="PROSITE" id="PS00178">
    <property type="entry name" value="AA_TRNA_LIGASE_I"/>
    <property type="match status" value="1"/>
</dbReference>
<dbReference type="InterPro" id="IPR024107">
    <property type="entry name" value="Tyr-tRNA-ligase_bac_1"/>
</dbReference>
<dbReference type="KEGG" id="muo:115466695"/>
<dbReference type="GO" id="GO:0003723">
    <property type="term" value="F:RNA binding"/>
    <property type="evidence" value="ECO:0007669"/>
    <property type="project" value="InterPro"/>
</dbReference>
<evidence type="ECO:0000256" key="4">
    <source>
        <dbReference type="ARBA" id="ARBA00011738"/>
    </source>
</evidence>
<dbReference type="Gene3D" id="1.10.240.10">
    <property type="entry name" value="Tyrosyl-Transfer RNA Synthetase"/>
    <property type="match status" value="1"/>
</dbReference>
<evidence type="ECO:0000313" key="16">
    <source>
        <dbReference type="RefSeq" id="XP_030053974.1"/>
    </source>
</evidence>
<evidence type="ECO:0000313" key="15">
    <source>
        <dbReference type="RefSeq" id="XP_030053973.1"/>
    </source>
</evidence>
<keyword evidence="11 13" id="KW-0030">Aminoacyl-tRNA synthetase</keyword>
<keyword evidence="6 13" id="KW-0547">Nucleotide-binding</keyword>
<evidence type="ECO:0000256" key="10">
    <source>
        <dbReference type="ARBA" id="ARBA00023128"/>
    </source>
</evidence>
<dbReference type="InterPro" id="IPR001412">
    <property type="entry name" value="aa-tRNA-synth_I_CS"/>
</dbReference>
<evidence type="ECO:0000256" key="2">
    <source>
        <dbReference type="ARBA" id="ARBA00004305"/>
    </source>
</evidence>